<accession>A0A542XER0</accession>
<dbReference type="Proteomes" id="UP000318336">
    <property type="component" value="Unassembled WGS sequence"/>
</dbReference>
<keyword evidence="1" id="KW-0812">Transmembrane</keyword>
<organism evidence="2 3">
    <name type="scientific">Barrientosiimonas humi</name>
    <dbReference type="NCBI Taxonomy" id="999931"/>
    <lineage>
        <taxon>Bacteria</taxon>
        <taxon>Bacillati</taxon>
        <taxon>Actinomycetota</taxon>
        <taxon>Actinomycetes</taxon>
        <taxon>Micrococcales</taxon>
        <taxon>Dermacoccaceae</taxon>
        <taxon>Barrientosiimonas</taxon>
    </lineage>
</organism>
<reference evidence="2 3" key="1">
    <citation type="submission" date="2019-06" db="EMBL/GenBank/DDBJ databases">
        <title>Sequencing the genomes of 1000 actinobacteria strains.</title>
        <authorList>
            <person name="Klenk H.-P."/>
        </authorList>
    </citation>
    <scope>NUCLEOTIDE SEQUENCE [LARGE SCALE GENOMIC DNA]</scope>
    <source>
        <strain evidence="2 3">DSM 24617</strain>
    </source>
</reference>
<keyword evidence="1" id="KW-0472">Membrane</keyword>
<protein>
    <submittedName>
        <fullName evidence="2">Uncharacterized protein</fullName>
    </submittedName>
</protein>
<keyword evidence="3" id="KW-1185">Reference proteome</keyword>
<keyword evidence="1" id="KW-1133">Transmembrane helix</keyword>
<feature type="transmembrane region" description="Helical" evidence="1">
    <location>
        <begin position="47"/>
        <end position="69"/>
    </location>
</feature>
<feature type="transmembrane region" description="Helical" evidence="1">
    <location>
        <begin position="81"/>
        <end position="107"/>
    </location>
</feature>
<dbReference type="RefSeq" id="WP_142006483.1">
    <property type="nucleotide sequence ID" value="NZ_CAJTBP010000001.1"/>
</dbReference>
<name>A0A542XER0_9MICO</name>
<evidence type="ECO:0000313" key="2">
    <source>
        <dbReference type="EMBL" id="TQL34305.1"/>
    </source>
</evidence>
<evidence type="ECO:0000313" key="3">
    <source>
        <dbReference type="Proteomes" id="UP000318336"/>
    </source>
</evidence>
<dbReference type="AlphaFoldDB" id="A0A542XER0"/>
<evidence type="ECO:0000256" key="1">
    <source>
        <dbReference type="SAM" id="Phobius"/>
    </source>
</evidence>
<proteinExistence type="predicted"/>
<sequence>MISGWWGAALVLGVAFAWSVFVGARYDFDDRLAAWWVRRARRWGRSAGPRSLLVSAGVLLAYVLLVAVSQELGAQLGDERWGLLVHVPALLAYAPFMLATAPMQFSAYTYWRADLEQAGADKQLGRRIAWWAGVPSFVGLFAVLLAVAGVFVL</sequence>
<dbReference type="OrthoDB" id="9856091at2"/>
<feature type="transmembrane region" description="Helical" evidence="1">
    <location>
        <begin position="128"/>
        <end position="152"/>
    </location>
</feature>
<gene>
    <name evidence="2" type="ORF">FB554_2471</name>
</gene>
<feature type="transmembrane region" description="Helical" evidence="1">
    <location>
        <begin position="6"/>
        <end position="26"/>
    </location>
</feature>
<comment type="caution">
    <text evidence="2">The sequence shown here is derived from an EMBL/GenBank/DDBJ whole genome shotgun (WGS) entry which is preliminary data.</text>
</comment>
<dbReference type="EMBL" id="VFOK01000001">
    <property type="protein sequence ID" value="TQL34305.1"/>
    <property type="molecule type" value="Genomic_DNA"/>
</dbReference>